<keyword evidence="7" id="KW-0862">Zinc</keyword>
<dbReference type="PANTHER" id="PTHR47466:SF1">
    <property type="entry name" value="METALLOPROTEASE MEP1 (AFU_ORTHOLOGUE AFUA_1G07730)-RELATED"/>
    <property type="match status" value="1"/>
</dbReference>
<comment type="function">
    <text evidence="1">Secreted metalloproteinase that allows assimilation of proteinaceous substrates.</text>
</comment>
<evidence type="ECO:0000256" key="9">
    <source>
        <dbReference type="ARBA" id="ARBA00023157"/>
    </source>
</evidence>
<proteinExistence type="inferred from homology"/>
<dbReference type="InterPro" id="IPR024079">
    <property type="entry name" value="MetalloPept_cat_dom_sf"/>
</dbReference>
<keyword evidence="5 10" id="KW-0732">Signal</keyword>
<evidence type="ECO:0000256" key="3">
    <source>
        <dbReference type="ARBA" id="ARBA00022670"/>
    </source>
</evidence>
<comment type="similarity">
    <text evidence="2">Belongs to the peptidase M43B family.</text>
</comment>
<evidence type="ECO:0000256" key="2">
    <source>
        <dbReference type="ARBA" id="ARBA00008721"/>
    </source>
</evidence>
<feature type="domain" description="Peptidase M43 pregnancy-associated plasma-A" evidence="11">
    <location>
        <begin position="211"/>
        <end position="290"/>
    </location>
</feature>
<dbReference type="AlphaFoldDB" id="A0A8K0T9W5"/>
<keyword evidence="8 12" id="KW-0482">Metalloprotease</keyword>
<gene>
    <name evidence="12" type="ORF">B0T11DRAFT_359656</name>
</gene>
<evidence type="ECO:0000256" key="4">
    <source>
        <dbReference type="ARBA" id="ARBA00022723"/>
    </source>
</evidence>
<evidence type="ECO:0000313" key="13">
    <source>
        <dbReference type="Proteomes" id="UP000813385"/>
    </source>
</evidence>
<dbReference type="GO" id="GO:0006508">
    <property type="term" value="P:proteolysis"/>
    <property type="evidence" value="ECO:0007669"/>
    <property type="project" value="UniProtKB-KW"/>
</dbReference>
<name>A0A8K0T9W5_9PEZI</name>
<evidence type="ECO:0000256" key="6">
    <source>
        <dbReference type="ARBA" id="ARBA00022801"/>
    </source>
</evidence>
<keyword evidence="4" id="KW-0479">Metal-binding</keyword>
<dbReference type="EMBL" id="JAGPXD010000007">
    <property type="protein sequence ID" value="KAH7347335.1"/>
    <property type="molecule type" value="Genomic_DNA"/>
</dbReference>
<evidence type="ECO:0000256" key="7">
    <source>
        <dbReference type="ARBA" id="ARBA00022833"/>
    </source>
</evidence>
<comment type="caution">
    <text evidence="12">The sequence shown here is derived from an EMBL/GenBank/DDBJ whole genome shotgun (WGS) entry which is preliminary data.</text>
</comment>
<evidence type="ECO:0000256" key="10">
    <source>
        <dbReference type="SAM" id="SignalP"/>
    </source>
</evidence>
<feature type="signal peptide" evidence="10">
    <location>
        <begin position="1"/>
        <end position="17"/>
    </location>
</feature>
<keyword evidence="9" id="KW-1015">Disulfide bond</keyword>
<sequence>MAGKFVTSLGLVGLVGAAAFDARQARPAKRGCLVSDDGPVQQTARSMLPRQAAANLPSNFTVDVHFHLASTEEDENLITDAIVNAQWKVLHDAFARFNINLNLASTERVVDNKTGQAFLVYEGPEKGYTYYAEELQNYMVSSRKGGYDELNLYFYSKYSPGATGYCVWPTTLAEDDVVGHGIDSCQLSAMTMPGFTAEQGAFSEWNMGHLAVHEAGHWFGLNHTFAGSCGATGDFVADTPSQRWEVYGCPIGSDTCPDSPGLDPIHNYMGYTQDNCTNEFTPGQKTRMFETFFGYRRKL</sequence>
<keyword evidence="13" id="KW-1185">Reference proteome</keyword>
<keyword evidence="6" id="KW-0378">Hydrolase</keyword>
<dbReference type="InterPro" id="IPR008754">
    <property type="entry name" value="Peptidase_M43"/>
</dbReference>
<dbReference type="Proteomes" id="UP000813385">
    <property type="component" value="Unassembled WGS sequence"/>
</dbReference>
<evidence type="ECO:0000313" key="12">
    <source>
        <dbReference type="EMBL" id="KAH7347335.1"/>
    </source>
</evidence>
<accession>A0A8K0T9W5</accession>
<evidence type="ECO:0000256" key="8">
    <source>
        <dbReference type="ARBA" id="ARBA00023049"/>
    </source>
</evidence>
<dbReference type="GO" id="GO:0046872">
    <property type="term" value="F:metal ion binding"/>
    <property type="evidence" value="ECO:0007669"/>
    <property type="project" value="UniProtKB-KW"/>
</dbReference>
<evidence type="ECO:0000256" key="1">
    <source>
        <dbReference type="ARBA" id="ARBA00003174"/>
    </source>
</evidence>
<dbReference type="SUPFAM" id="SSF55486">
    <property type="entry name" value="Metalloproteases ('zincins'), catalytic domain"/>
    <property type="match status" value="1"/>
</dbReference>
<reference evidence="12" key="1">
    <citation type="journal article" date="2021" name="Nat. Commun.">
        <title>Genetic determinants of endophytism in the Arabidopsis root mycobiome.</title>
        <authorList>
            <person name="Mesny F."/>
            <person name="Miyauchi S."/>
            <person name="Thiergart T."/>
            <person name="Pickel B."/>
            <person name="Atanasova L."/>
            <person name="Karlsson M."/>
            <person name="Huettel B."/>
            <person name="Barry K.W."/>
            <person name="Haridas S."/>
            <person name="Chen C."/>
            <person name="Bauer D."/>
            <person name="Andreopoulos W."/>
            <person name="Pangilinan J."/>
            <person name="LaButti K."/>
            <person name="Riley R."/>
            <person name="Lipzen A."/>
            <person name="Clum A."/>
            <person name="Drula E."/>
            <person name="Henrissat B."/>
            <person name="Kohler A."/>
            <person name="Grigoriev I.V."/>
            <person name="Martin F.M."/>
            <person name="Hacquard S."/>
        </authorList>
    </citation>
    <scope>NUCLEOTIDE SEQUENCE</scope>
    <source>
        <strain evidence="12">MPI-CAGE-AT-0016</strain>
    </source>
</reference>
<dbReference type="CDD" id="cd04275">
    <property type="entry name" value="ZnMc_pappalysin_like"/>
    <property type="match status" value="1"/>
</dbReference>
<dbReference type="GO" id="GO:0008237">
    <property type="term" value="F:metallopeptidase activity"/>
    <property type="evidence" value="ECO:0007669"/>
    <property type="project" value="UniProtKB-KW"/>
</dbReference>
<protein>
    <submittedName>
        <fullName evidence="12">Metalloprotease</fullName>
    </submittedName>
</protein>
<organism evidence="12 13">
    <name type="scientific">Plectosphaerella cucumerina</name>
    <dbReference type="NCBI Taxonomy" id="40658"/>
    <lineage>
        <taxon>Eukaryota</taxon>
        <taxon>Fungi</taxon>
        <taxon>Dikarya</taxon>
        <taxon>Ascomycota</taxon>
        <taxon>Pezizomycotina</taxon>
        <taxon>Sordariomycetes</taxon>
        <taxon>Hypocreomycetidae</taxon>
        <taxon>Glomerellales</taxon>
        <taxon>Plectosphaerellaceae</taxon>
        <taxon>Plectosphaerella</taxon>
    </lineage>
</organism>
<dbReference type="PANTHER" id="PTHR47466">
    <property type="match status" value="1"/>
</dbReference>
<keyword evidence="3" id="KW-0645">Protease</keyword>
<dbReference type="Pfam" id="PF05572">
    <property type="entry name" value="Peptidase_M43"/>
    <property type="match status" value="1"/>
</dbReference>
<dbReference type="OrthoDB" id="536211at2759"/>
<feature type="chain" id="PRO_5035419822" evidence="10">
    <location>
        <begin position="18"/>
        <end position="299"/>
    </location>
</feature>
<dbReference type="Gene3D" id="3.40.390.10">
    <property type="entry name" value="Collagenase (Catalytic Domain)"/>
    <property type="match status" value="1"/>
</dbReference>
<evidence type="ECO:0000256" key="5">
    <source>
        <dbReference type="ARBA" id="ARBA00022729"/>
    </source>
</evidence>
<evidence type="ECO:0000259" key="11">
    <source>
        <dbReference type="Pfam" id="PF05572"/>
    </source>
</evidence>